<feature type="compositionally biased region" description="Low complexity" evidence="2">
    <location>
        <begin position="602"/>
        <end position="613"/>
    </location>
</feature>
<feature type="compositionally biased region" description="Acidic residues" evidence="2">
    <location>
        <begin position="108"/>
        <end position="120"/>
    </location>
</feature>
<sequence length="768" mass="79931">MPIVDGMNLLGGRPVWSMSGSELLSGIDTLDAEIARLQTDRLHMVAQVDEIGYAEELGARDTVQLLEFRYRMNGYDARRDVRLARALPRYHGVSAALAEHDTPGGDDSTGDDSPGDDGPGDDGGLQAAAAPSTADTADGDGEGVEGGMTRSTAWILRPAQAEAIVSTLERFASRIPVEDRDVIEQELVGLAAHLSPHELRKAATESCELIDADGPEPDEAKAFERESLKLSRADHGVKFNGFLANDNAELLRSLVDLGAKPRKTVTGEFDPRPRDKRQADALSAALSIAAAASDTGFPTRPGTTPPTSTTAEPAAASTTNDASSSSASTSDGESIEDTLFGTDCTDSSSTAATNPTAADTTGTGETNAHPADTPAATGATGSWVPGLGAKANITVTIDFNDLKNVTANATGQLVYGDNLSAGAVRRLACDANIIPLVLGSNSEPLDVGRSERLVNRAMRRALNARDKGCVVCGAPPIYCDAHHLTHWIDGGETRVDNLVLLCRRHHVDLHHGHWTITIVDGAVQVTRPTWADPAPRHKPKLGTYQHRLHRRAEPSVDDATRPMDDASASVDGAAPVVGDAARPVDAATRSRAPGRSSTRSDTATATATATAGTGAVGLVCPQPGDDNSTARPDAPDLVRPQAGAASPRDHAAERCPLAGSGRAAGVSGAGETSPGGEAQFDVWGDPVSAEQSPRQRSRWQADAGDLEEAARFAVWGTGLTTDAPSESTVPGGGVAVGQATHTDPWADTTLPYLSGRDAGPEAATLLNN</sequence>
<feature type="compositionally biased region" description="Low complexity" evidence="2">
    <location>
        <begin position="565"/>
        <end position="587"/>
    </location>
</feature>
<feature type="region of interest" description="Disordered" evidence="2">
    <location>
        <begin position="721"/>
        <end position="747"/>
    </location>
</feature>
<dbReference type="InterPro" id="IPR002711">
    <property type="entry name" value="HNH"/>
</dbReference>
<feature type="compositionally biased region" description="Low complexity" evidence="2">
    <location>
        <begin position="342"/>
        <end position="381"/>
    </location>
</feature>
<dbReference type="CDD" id="cd00085">
    <property type="entry name" value="HNHc"/>
    <property type="match status" value="1"/>
</dbReference>
<feature type="compositionally biased region" description="Low complexity" evidence="2">
    <location>
        <begin position="291"/>
        <end position="331"/>
    </location>
</feature>
<dbReference type="GO" id="GO:0008270">
    <property type="term" value="F:zinc ion binding"/>
    <property type="evidence" value="ECO:0007669"/>
    <property type="project" value="InterPro"/>
</dbReference>
<comment type="similarity">
    <text evidence="1">Belongs to the Rv1128c/1148c/1588c/1702c/1945/3466 family.</text>
</comment>
<feature type="compositionally biased region" description="Basic and acidic residues" evidence="2">
    <location>
        <begin position="269"/>
        <end position="279"/>
    </location>
</feature>
<gene>
    <name evidence="4" type="ORF">EV646_1011200</name>
</gene>
<dbReference type="Pfam" id="PF01844">
    <property type="entry name" value="HNH"/>
    <property type="match status" value="1"/>
</dbReference>
<dbReference type="Gene3D" id="1.10.30.50">
    <property type="match status" value="1"/>
</dbReference>
<feature type="region of interest" description="Disordered" evidence="2">
    <location>
        <begin position="547"/>
        <end position="704"/>
    </location>
</feature>
<feature type="region of interest" description="Disordered" evidence="2">
    <location>
        <begin position="95"/>
        <end position="147"/>
    </location>
</feature>
<organism evidence="4 5">
    <name type="scientific">Kribbella antiqua</name>
    <dbReference type="NCBI Taxonomy" id="2512217"/>
    <lineage>
        <taxon>Bacteria</taxon>
        <taxon>Bacillati</taxon>
        <taxon>Actinomycetota</taxon>
        <taxon>Actinomycetes</taxon>
        <taxon>Propionibacteriales</taxon>
        <taxon>Kribbellaceae</taxon>
        <taxon>Kribbella</taxon>
    </lineage>
</organism>
<dbReference type="Pfam" id="PF02720">
    <property type="entry name" value="DUF222"/>
    <property type="match status" value="2"/>
</dbReference>
<evidence type="ECO:0000256" key="2">
    <source>
        <dbReference type="SAM" id="MobiDB-lite"/>
    </source>
</evidence>
<dbReference type="GO" id="GO:0004519">
    <property type="term" value="F:endonuclease activity"/>
    <property type="evidence" value="ECO:0007669"/>
    <property type="project" value="InterPro"/>
</dbReference>
<feature type="region of interest" description="Disordered" evidence="2">
    <location>
        <begin position="263"/>
        <end position="282"/>
    </location>
</feature>
<accession>A0A4R2J201</accession>
<proteinExistence type="inferred from homology"/>
<dbReference type="GO" id="GO:0003676">
    <property type="term" value="F:nucleic acid binding"/>
    <property type="evidence" value="ECO:0007669"/>
    <property type="project" value="InterPro"/>
</dbReference>
<evidence type="ECO:0000256" key="1">
    <source>
        <dbReference type="ARBA" id="ARBA00023450"/>
    </source>
</evidence>
<dbReference type="AlphaFoldDB" id="A0A4R2J201"/>
<feature type="domain" description="HNH nuclease" evidence="3">
    <location>
        <begin position="457"/>
        <end position="507"/>
    </location>
</feature>
<dbReference type="Proteomes" id="UP000295573">
    <property type="component" value="Unassembled WGS sequence"/>
</dbReference>
<feature type="compositionally biased region" description="Low complexity" evidence="2">
    <location>
        <begin position="658"/>
        <end position="670"/>
    </location>
</feature>
<dbReference type="InterPro" id="IPR003870">
    <property type="entry name" value="DUF222"/>
</dbReference>
<dbReference type="InterPro" id="IPR003615">
    <property type="entry name" value="HNH_nuc"/>
</dbReference>
<protein>
    <submittedName>
        <fullName evidence="4">Uncharacterized protein DUF222</fullName>
    </submittedName>
</protein>
<feature type="compositionally biased region" description="Basic and acidic residues" evidence="2">
    <location>
        <begin position="551"/>
        <end position="564"/>
    </location>
</feature>
<reference evidence="4 5" key="1">
    <citation type="journal article" date="2015" name="Stand. Genomic Sci.">
        <title>Genomic Encyclopedia of Bacterial and Archaeal Type Strains, Phase III: the genomes of soil and plant-associated and newly described type strains.</title>
        <authorList>
            <person name="Whitman W.B."/>
            <person name="Woyke T."/>
            <person name="Klenk H.P."/>
            <person name="Zhou Y."/>
            <person name="Lilburn T.G."/>
            <person name="Beck B.J."/>
            <person name="De Vos P."/>
            <person name="Vandamme P."/>
            <person name="Eisen J.A."/>
            <person name="Garrity G."/>
            <person name="Hugenholtz P."/>
            <person name="Kyrpides N.C."/>
        </authorList>
    </citation>
    <scope>NUCLEOTIDE SEQUENCE [LARGE SCALE GENOMIC DNA]</scope>
    <source>
        <strain evidence="4 5">VKM Ac-2541</strain>
    </source>
</reference>
<feature type="region of interest" description="Disordered" evidence="2">
    <location>
        <begin position="291"/>
        <end position="383"/>
    </location>
</feature>
<comment type="caution">
    <text evidence="4">The sequence shown here is derived from an EMBL/GenBank/DDBJ whole genome shotgun (WGS) entry which is preliminary data.</text>
</comment>
<name>A0A4R2J201_9ACTN</name>
<evidence type="ECO:0000313" key="4">
    <source>
        <dbReference type="EMBL" id="TCO52203.1"/>
    </source>
</evidence>
<feature type="compositionally biased region" description="Low complexity" evidence="2">
    <location>
        <begin position="127"/>
        <end position="136"/>
    </location>
</feature>
<evidence type="ECO:0000313" key="5">
    <source>
        <dbReference type="Proteomes" id="UP000295573"/>
    </source>
</evidence>
<dbReference type="EMBL" id="SLWR01000001">
    <property type="protein sequence ID" value="TCO52203.1"/>
    <property type="molecule type" value="Genomic_DNA"/>
</dbReference>
<evidence type="ECO:0000259" key="3">
    <source>
        <dbReference type="SMART" id="SM00507"/>
    </source>
</evidence>
<keyword evidence="5" id="KW-1185">Reference proteome</keyword>
<dbReference type="SMART" id="SM00507">
    <property type="entry name" value="HNHc"/>
    <property type="match status" value="1"/>
</dbReference>